<feature type="coiled-coil region" evidence="1">
    <location>
        <begin position="137"/>
        <end position="192"/>
    </location>
</feature>
<dbReference type="AlphaFoldDB" id="A0A1M7LDH3"/>
<evidence type="ECO:0000313" key="5">
    <source>
        <dbReference type="Proteomes" id="UP000184364"/>
    </source>
</evidence>
<dbReference type="Pfam" id="PF01548">
    <property type="entry name" value="DEDD_Tnp_IS110"/>
    <property type="match status" value="1"/>
</dbReference>
<dbReference type="GO" id="GO:0004803">
    <property type="term" value="F:transposase activity"/>
    <property type="evidence" value="ECO:0007669"/>
    <property type="project" value="InterPro"/>
</dbReference>
<sequence length="346" mass="39782">MEKQCIGIDISKDYLDCCFGTSDSSQNQKFGKSKRFSNDYCGFKELLQWSDEQNASASRQVYYIMEATGIYYEHLAYFLNEHDCKLSVLLPNMVKHYSLSLNVKTKTDQKDSEVLCRLGLERKLSTWNMPTKIMRDLKFLSREYREAKAKITQAKNQLHAKQYSHDCPATTQKRLEKQVSLLELQVLEIEAELRLLAISDAGFYDKVEKICSIPGISFITTICIIAETNAFALITNVRQLASYAGLDIQHNQSGNKQGKTRISKKGNSFIRHALYMPALCATRFNPLMKEFYNNLKDRKPAKKIAVIAVARKLLILIYKLWKSNMEFDPNYKENKKVDRIAPAYTG</sequence>
<dbReference type="GO" id="GO:0006313">
    <property type="term" value="P:DNA transposition"/>
    <property type="evidence" value="ECO:0007669"/>
    <property type="project" value="InterPro"/>
</dbReference>
<feature type="domain" description="Transposase IS110-like N-terminal" evidence="2">
    <location>
        <begin position="6"/>
        <end position="160"/>
    </location>
</feature>
<dbReference type="Pfam" id="PF02371">
    <property type="entry name" value="Transposase_20"/>
    <property type="match status" value="1"/>
</dbReference>
<evidence type="ECO:0000256" key="1">
    <source>
        <dbReference type="SAM" id="Coils"/>
    </source>
</evidence>
<dbReference type="Proteomes" id="UP000184364">
    <property type="component" value="Unassembled WGS sequence"/>
</dbReference>
<reference evidence="5" key="1">
    <citation type="submission" date="2016-11" db="EMBL/GenBank/DDBJ databases">
        <authorList>
            <person name="Varghese N."/>
            <person name="Submissions S."/>
        </authorList>
    </citation>
    <scope>NUCLEOTIDE SEQUENCE [LARGE SCALE GENOMIC DNA]</scope>
    <source>
        <strain evidence="5">DSM 26899</strain>
    </source>
</reference>
<dbReference type="InterPro" id="IPR047650">
    <property type="entry name" value="Transpos_IS110"/>
</dbReference>
<dbReference type="NCBIfam" id="NF033542">
    <property type="entry name" value="transpos_IS110"/>
    <property type="match status" value="1"/>
</dbReference>
<feature type="domain" description="Transposase IS116/IS110/IS902 C-terminal" evidence="3">
    <location>
        <begin position="208"/>
        <end position="292"/>
    </location>
</feature>
<protein>
    <submittedName>
        <fullName evidence="4">Transposase</fullName>
    </submittedName>
</protein>
<name>A0A1M7LDH3_9FLAO</name>
<dbReference type="PANTHER" id="PTHR33055:SF13">
    <property type="entry name" value="TRANSPOSASE"/>
    <property type="match status" value="1"/>
</dbReference>
<keyword evidence="1" id="KW-0175">Coiled coil</keyword>
<dbReference type="InterPro" id="IPR002525">
    <property type="entry name" value="Transp_IS110-like_N"/>
</dbReference>
<accession>A0A1M7LDH3</accession>
<gene>
    <name evidence="4" type="ORF">SAMN05444267_10971</name>
</gene>
<keyword evidence="5" id="KW-1185">Reference proteome</keyword>
<dbReference type="GO" id="GO:0003677">
    <property type="term" value="F:DNA binding"/>
    <property type="evidence" value="ECO:0007669"/>
    <property type="project" value="InterPro"/>
</dbReference>
<dbReference type="RefSeq" id="WP_073298106.1">
    <property type="nucleotide sequence ID" value="NZ_FRAV01000097.1"/>
</dbReference>
<organism evidence="4 5">
    <name type="scientific">Chryseobacterium polytrichastri</name>
    <dbReference type="NCBI Taxonomy" id="1302687"/>
    <lineage>
        <taxon>Bacteria</taxon>
        <taxon>Pseudomonadati</taxon>
        <taxon>Bacteroidota</taxon>
        <taxon>Flavobacteriia</taxon>
        <taxon>Flavobacteriales</taxon>
        <taxon>Weeksellaceae</taxon>
        <taxon>Chryseobacterium group</taxon>
        <taxon>Chryseobacterium</taxon>
    </lineage>
</organism>
<evidence type="ECO:0000259" key="3">
    <source>
        <dbReference type="Pfam" id="PF02371"/>
    </source>
</evidence>
<proteinExistence type="predicted"/>
<dbReference type="InterPro" id="IPR003346">
    <property type="entry name" value="Transposase_20"/>
</dbReference>
<dbReference type="PANTHER" id="PTHR33055">
    <property type="entry name" value="TRANSPOSASE FOR INSERTION SEQUENCE ELEMENT IS1111A"/>
    <property type="match status" value="1"/>
</dbReference>
<evidence type="ECO:0000313" key="4">
    <source>
        <dbReference type="EMBL" id="SHM75658.1"/>
    </source>
</evidence>
<evidence type="ECO:0000259" key="2">
    <source>
        <dbReference type="Pfam" id="PF01548"/>
    </source>
</evidence>
<dbReference type="EMBL" id="FRAV01000097">
    <property type="protein sequence ID" value="SHM75658.1"/>
    <property type="molecule type" value="Genomic_DNA"/>
</dbReference>
<dbReference type="OrthoDB" id="964423at2"/>